<dbReference type="PROSITE" id="PS50404">
    <property type="entry name" value="GST_NTER"/>
    <property type="match status" value="1"/>
</dbReference>
<dbReference type="EMBL" id="CP158375">
    <property type="protein sequence ID" value="XDO95089.1"/>
    <property type="molecule type" value="Genomic_DNA"/>
</dbReference>
<dbReference type="Pfam" id="PF13409">
    <property type="entry name" value="GST_N_2"/>
    <property type="match status" value="1"/>
</dbReference>
<feature type="domain" description="GST N-terminal" evidence="1">
    <location>
        <begin position="1"/>
        <end position="79"/>
    </location>
</feature>
<dbReference type="InterPro" id="IPR004045">
    <property type="entry name" value="Glutathione_S-Trfase_N"/>
</dbReference>
<reference evidence="2" key="1">
    <citation type="submission" date="2024-06" db="EMBL/GenBank/DDBJ databases">
        <title>Caulobacter inopinatus, sp. nov.</title>
        <authorList>
            <person name="Donachie S.P."/>
        </authorList>
    </citation>
    <scope>NUCLEOTIDE SEQUENCE</scope>
    <source>
        <strain evidence="2">73W</strain>
    </source>
</reference>
<dbReference type="AlphaFoldDB" id="A0AB39KNQ2"/>
<dbReference type="InterPro" id="IPR050983">
    <property type="entry name" value="GST_Omega/HSP26"/>
</dbReference>
<evidence type="ECO:0000259" key="1">
    <source>
        <dbReference type="PROSITE" id="PS50404"/>
    </source>
</evidence>
<dbReference type="SUPFAM" id="SSF52833">
    <property type="entry name" value="Thioredoxin-like"/>
    <property type="match status" value="1"/>
</dbReference>
<accession>A0AB39KNQ2</accession>
<name>A0AB39KNQ2_9CAUL</name>
<dbReference type="GO" id="GO:0005737">
    <property type="term" value="C:cytoplasm"/>
    <property type="evidence" value="ECO:0007669"/>
    <property type="project" value="TreeGrafter"/>
</dbReference>
<dbReference type="RefSeq" id="WP_369057942.1">
    <property type="nucleotide sequence ID" value="NZ_CP158375.1"/>
</dbReference>
<dbReference type="InterPro" id="IPR036249">
    <property type="entry name" value="Thioredoxin-like_sf"/>
</dbReference>
<sequence length="195" mass="21716">MQLLYSPTSPFARKVRVAMIELELEDRIQLAAVDPWTDETLRGQNPLSKVPTLVTGDGEIIFDSRVICEHLDVLAGGRLFPANGPERWRALTAQALADGIGDAALRVVGQEKRPVADQHADQIARQRAAILAALDSLEDDEFDGRFQIGEIAVAAQLGYLDFRKVLDWREGRPHLTEWYATISQRPSMKASEPKE</sequence>
<dbReference type="Gene3D" id="3.40.30.10">
    <property type="entry name" value="Glutaredoxin"/>
    <property type="match status" value="1"/>
</dbReference>
<protein>
    <submittedName>
        <fullName evidence="2">Glutathione S-transferase N-terminal domain-containing protein</fullName>
    </submittedName>
</protein>
<dbReference type="CDD" id="cd03205">
    <property type="entry name" value="GST_C_6"/>
    <property type="match status" value="1"/>
</dbReference>
<dbReference type="Pfam" id="PF13410">
    <property type="entry name" value="GST_C_2"/>
    <property type="match status" value="1"/>
</dbReference>
<proteinExistence type="predicted"/>
<dbReference type="InterPro" id="IPR036282">
    <property type="entry name" value="Glutathione-S-Trfase_C_sf"/>
</dbReference>
<dbReference type="PANTHER" id="PTHR43968:SF6">
    <property type="entry name" value="GLUTATHIONE S-TRANSFERASE OMEGA"/>
    <property type="match status" value="1"/>
</dbReference>
<dbReference type="CDD" id="cd03049">
    <property type="entry name" value="GST_N_3"/>
    <property type="match status" value="1"/>
</dbReference>
<dbReference type="SUPFAM" id="SSF47616">
    <property type="entry name" value="GST C-terminal domain-like"/>
    <property type="match status" value="1"/>
</dbReference>
<gene>
    <name evidence="2" type="ORF">ABOZ73_09625</name>
</gene>
<dbReference type="Gene3D" id="1.20.1050.10">
    <property type="match status" value="1"/>
</dbReference>
<organism evidence="2">
    <name type="scientific">Caulobacter sp. 73W</name>
    <dbReference type="NCBI Taxonomy" id="3161137"/>
    <lineage>
        <taxon>Bacteria</taxon>
        <taxon>Pseudomonadati</taxon>
        <taxon>Pseudomonadota</taxon>
        <taxon>Alphaproteobacteria</taxon>
        <taxon>Caulobacterales</taxon>
        <taxon>Caulobacteraceae</taxon>
        <taxon>Caulobacter</taxon>
    </lineage>
</organism>
<dbReference type="PANTHER" id="PTHR43968">
    <property type="match status" value="1"/>
</dbReference>
<evidence type="ECO:0000313" key="2">
    <source>
        <dbReference type="EMBL" id="XDO95089.1"/>
    </source>
</evidence>